<dbReference type="AlphaFoldDB" id="A0A7Z7YTE6"/>
<accession>A0A7Z7YTE6</accession>
<dbReference type="Gene3D" id="3.90.1150.10">
    <property type="entry name" value="Aspartate Aminotransferase, domain 1"/>
    <property type="match status" value="1"/>
</dbReference>
<proteinExistence type="predicted"/>
<dbReference type="EMBL" id="SCHC01000381">
    <property type="protein sequence ID" value="TBW71777.1"/>
    <property type="molecule type" value="Genomic_DNA"/>
</dbReference>
<dbReference type="InterPro" id="IPR015422">
    <property type="entry name" value="PyrdxlP-dep_Trfase_small"/>
</dbReference>
<name>A0A7Z7YTE6_STACP</name>
<evidence type="ECO:0000313" key="2">
    <source>
        <dbReference type="Proteomes" id="UP000291949"/>
    </source>
</evidence>
<dbReference type="Proteomes" id="UP000291949">
    <property type="component" value="Unassembled WGS sequence"/>
</dbReference>
<comment type="caution">
    <text evidence="1">The sequence shown here is derived from an EMBL/GenBank/DDBJ whole genome shotgun (WGS) entry which is preliminary data.</text>
</comment>
<dbReference type="SUPFAM" id="SSF53383">
    <property type="entry name" value="PLP-dependent transferases"/>
    <property type="match status" value="1"/>
</dbReference>
<evidence type="ECO:0000313" key="1">
    <source>
        <dbReference type="EMBL" id="TBW71777.1"/>
    </source>
</evidence>
<sequence>YFNHQFMELFPNQPLSNTPIKNIVCDSLASAQAQYDMLFEHGIFVSYLRYPTVSQPTLRISLSYFHDTDDINRLFNVMKQYDEGDSYV</sequence>
<protein>
    <submittedName>
        <fullName evidence="1">8-amino-7-oxononanoate synthase</fullName>
    </submittedName>
</protein>
<gene>
    <name evidence="1" type="ORF">EQ811_14575</name>
</gene>
<organism evidence="1 2">
    <name type="scientific">Staphylococcus capitis</name>
    <dbReference type="NCBI Taxonomy" id="29388"/>
    <lineage>
        <taxon>Bacteria</taxon>
        <taxon>Bacillati</taxon>
        <taxon>Bacillota</taxon>
        <taxon>Bacilli</taxon>
        <taxon>Bacillales</taxon>
        <taxon>Staphylococcaceae</taxon>
        <taxon>Staphylococcus</taxon>
    </lineage>
</organism>
<feature type="non-terminal residue" evidence="1">
    <location>
        <position position="1"/>
    </location>
</feature>
<reference evidence="1 2" key="1">
    <citation type="journal article" date="2019" name="Sci. Transl. Med.">
        <title>Quorum sensing between bacterial species on the skin protects against epidermal injury in atopic dermatitis.</title>
        <authorList>
            <person name="Williams M.R."/>
        </authorList>
    </citation>
    <scope>NUCLEOTIDE SEQUENCE [LARGE SCALE GENOMIC DNA]</scope>
    <source>
        <strain evidence="1 2">H8</strain>
    </source>
</reference>
<dbReference type="InterPro" id="IPR015424">
    <property type="entry name" value="PyrdxlP-dep_Trfase"/>
</dbReference>